<protein>
    <recommendedName>
        <fullName evidence="2">Inner membrane protein YejM N-terminal domain-containing protein</fullName>
    </recommendedName>
</protein>
<keyword evidence="1" id="KW-1133">Transmembrane helix</keyword>
<evidence type="ECO:0000313" key="3">
    <source>
        <dbReference type="EMBL" id="AWB67438.1"/>
    </source>
</evidence>
<sequence length="513" mass="57516">MWLNSAQRQSQIYSWGHWFSICNIFIGLFVSSIYLFSEPLPSGILATLYILVYWVGHVAFIFFLIHILAIFPVISISKNQGFNRIWAASVSTAGLSLLFIDSVFYSANHYHLDLMSPSNIQSDVSFLVETIPAGFIAAIFVLFAAILSIEIALCNKLWRDLDSIRERFVRFKIVHALLSCFFISHLVHIWADAKVYQPIISKDNLLPLSYPLTAKSFLSNTGLIDLNEYREKRELLFDVSNYHLAVPPAPLNCQQPSEDMGIAFIKVDSELYPQLEHALKRQFRLNTDYWAPGDAKQTAFELLYGMPNLYSSLLNQPSILHTALRSEFIGLQQNPAAANISSELGLNINDPEPSQHDNNLFVNLFEVKSQPALSYALDAIKAFGSLPQIVIVKQSDELSLGKLFIAGAKTLPPLVSNYDIVPSVVNGWLKCDWNNSSNPFGRDLFANNVEQRDWFISANSQTISVWDSKQVTTIDSKAKLSAFSLQGGQADMTPHSNSVLARAIGHLKQYLAE</sequence>
<keyword evidence="4" id="KW-1185">Reference proteome</keyword>
<evidence type="ECO:0000259" key="2">
    <source>
        <dbReference type="Pfam" id="PF11893"/>
    </source>
</evidence>
<feature type="transmembrane region" description="Helical" evidence="1">
    <location>
        <begin position="48"/>
        <end position="73"/>
    </location>
</feature>
<keyword evidence="1" id="KW-0812">Transmembrane</keyword>
<dbReference type="KEGG" id="cate:C2869_13750"/>
<proteinExistence type="predicted"/>
<feature type="domain" description="Inner membrane protein YejM N-terminal" evidence="2">
    <location>
        <begin position="7"/>
        <end position="253"/>
    </location>
</feature>
<keyword evidence="1" id="KW-0472">Membrane</keyword>
<dbReference type="InterPro" id="IPR024588">
    <property type="entry name" value="YejM_N"/>
</dbReference>
<dbReference type="OrthoDB" id="236686at2"/>
<dbReference type="Proteomes" id="UP000244441">
    <property type="component" value="Chromosome"/>
</dbReference>
<reference evidence="3 4" key="1">
    <citation type="submission" date="2018-01" db="EMBL/GenBank/DDBJ databases">
        <title>Genome sequence of a Cantenovulum-like bacteria.</title>
        <authorList>
            <person name="Tan W.R."/>
            <person name="Lau N.-S."/>
            <person name="Go F."/>
            <person name="Amirul A.-A.A."/>
        </authorList>
    </citation>
    <scope>NUCLEOTIDE SEQUENCE [LARGE SCALE GENOMIC DNA]</scope>
    <source>
        <strain evidence="3 4">CCB-QB4</strain>
    </source>
</reference>
<feature type="transmembrane region" description="Helical" evidence="1">
    <location>
        <begin position="85"/>
        <end position="107"/>
    </location>
</feature>
<organism evidence="3 4">
    <name type="scientific">Saccharobesus litoralis</name>
    <dbReference type="NCBI Taxonomy" id="2172099"/>
    <lineage>
        <taxon>Bacteria</taxon>
        <taxon>Pseudomonadati</taxon>
        <taxon>Pseudomonadota</taxon>
        <taxon>Gammaproteobacteria</taxon>
        <taxon>Alteromonadales</taxon>
        <taxon>Alteromonadaceae</taxon>
        <taxon>Saccharobesus</taxon>
    </lineage>
</organism>
<evidence type="ECO:0000256" key="1">
    <source>
        <dbReference type="SAM" id="Phobius"/>
    </source>
</evidence>
<feature type="transmembrane region" description="Helical" evidence="1">
    <location>
        <begin position="173"/>
        <end position="191"/>
    </location>
</feature>
<dbReference type="Pfam" id="PF11893">
    <property type="entry name" value="DUF3413"/>
    <property type="match status" value="1"/>
</dbReference>
<feature type="transmembrane region" description="Helical" evidence="1">
    <location>
        <begin position="12"/>
        <end position="36"/>
    </location>
</feature>
<feature type="transmembrane region" description="Helical" evidence="1">
    <location>
        <begin position="131"/>
        <end position="153"/>
    </location>
</feature>
<accession>A0A2S0VT91</accession>
<evidence type="ECO:0000313" key="4">
    <source>
        <dbReference type="Proteomes" id="UP000244441"/>
    </source>
</evidence>
<dbReference type="EMBL" id="CP026604">
    <property type="protein sequence ID" value="AWB67438.1"/>
    <property type="molecule type" value="Genomic_DNA"/>
</dbReference>
<gene>
    <name evidence="3" type="ORF">C2869_13750</name>
</gene>
<dbReference type="AlphaFoldDB" id="A0A2S0VT91"/>
<name>A0A2S0VT91_9ALTE</name>
<dbReference type="RefSeq" id="WP_108603485.1">
    <property type="nucleotide sequence ID" value="NZ_CP026604.1"/>
</dbReference>